<proteinExistence type="predicted"/>
<sequence>MRGAGREVDAEVLAHISPARGSVVNHYGSITVDHDRELTRLDKQGHRPLRTLAVDEPGAGL</sequence>
<name>A0A4Q9HTD7_STRKA</name>
<evidence type="ECO:0000313" key="1">
    <source>
        <dbReference type="EMBL" id="TBO58316.1"/>
    </source>
</evidence>
<keyword evidence="2" id="KW-1185">Reference proteome</keyword>
<dbReference type="Proteomes" id="UP000292452">
    <property type="component" value="Unassembled WGS sequence"/>
</dbReference>
<accession>A0A4Q9HTD7</accession>
<dbReference type="AlphaFoldDB" id="A0A4Q9HTD7"/>
<organism evidence="1 2">
    <name type="scientific">Streptomyces kasugaensis</name>
    <dbReference type="NCBI Taxonomy" id="1946"/>
    <lineage>
        <taxon>Bacteria</taxon>
        <taxon>Bacillati</taxon>
        <taxon>Actinomycetota</taxon>
        <taxon>Actinomycetes</taxon>
        <taxon>Kitasatosporales</taxon>
        <taxon>Streptomycetaceae</taxon>
        <taxon>Streptomyces</taxon>
    </lineage>
</organism>
<reference evidence="1 2" key="1">
    <citation type="submission" date="2019-02" db="EMBL/GenBank/DDBJ databases">
        <title>Draft Genome Sequence of Streptomyces sp. AM-2504, identified by 16S rRNA comparative analysis as a Streptomyces Kasugaensis strain.</title>
        <authorList>
            <person name="Napolioni V."/>
            <person name="Giuliodori A.M."/>
            <person name="Spurio R."/>
            <person name="Fabbretti A."/>
        </authorList>
    </citation>
    <scope>NUCLEOTIDE SEQUENCE [LARGE SCALE GENOMIC DNA]</scope>
    <source>
        <strain evidence="1 2">AM-2504</strain>
    </source>
</reference>
<dbReference type="RefSeq" id="WP_131124022.1">
    <property type="nucleotide sequence ID" value="NZ_SIXH01000148.1"/>
</dbReference>
<gene>
    <name evidence="1" type="ORF">EYS09_18035</name>
</gene>
<comment type="caution">
    <text evidence="1">The sequence shown here is derived from an EMBL/GenBank/DDBJ whole genome shotgun (WGS) entry which is preliminary data.</text>
</comment>
<evidence type="ECO:0000313" key="2">
    <source>
        <dbReference type="Proteomes" id="UP000292452"/>
    </source>
</evidence>
<protein>
    <submittedName>
        <fullName evidence="1">Uncharacterized protein</fullName>
    </submittedName>
</protein>
<dbReference type="EMBL" id="SIXH01000148">
    <property type="protein sequence ID" value="TBO58316.1"/>
    <property type="molecule type" value="Genomic_DNA"/>
</dbReference>